<dbReference type="PANTHER" id="PTHR43639">
    <property type="entry name" value="OXIDOREDUCTASE, SHORT-CHAIN DEHYDROGENASE/REDUCTASE FAMILY (AFU_ORTHOLOGUE AFUA_5G02870)"/>
    <property type="match status" value="1"/>
</dbReference>
<proteinExistence type="inferred from homology"/>
<evidence type="ECO:0000313" key="5">
    <source>
        <dbReference type="Proteomes" id="UP000523821"/>
    </source>
</evidence>
<gene>
    <name evidence="4" type="ORF">GGQ63_000508</name>
</gene>
<dbReference type="Gene3D" id="3.40.50.720">
    <property type="entry name" value="NAD(P)-binding Rossmann-like Domain"/>
    <property type="match status" value="1"/>
</dbReference>
<keyword evidence="5" id="KW-1185">Reference proteome</keyword>
<sequence length="256" mass="26503">MRNDDAMKVALVTGGARRIGRAIVEALAEAGWAVAIHCNSARDEAEALAEAIRGAGGRAAVVVADLADPQAVRALVPAAAAALGPVTLLVNNASLFLPDGIGTLDPSVWRRQMAVNLDAPVFLADALATALPAGETANVVNILDQRVLKTTPLFLSYQLSKSALFTATRVLAQALAPRVRVNGIGPGPTLASVRQAPEDFARQSAAVPLGRGPDLSEFGRTILYLVGTPSVTGQMIAIDGGQHLAWQTPDIVGIPE</sequence>
<dbReference type="PRINTS" id="PR00081">
    <property type="entry name" value="GDHRDH"/>
</dbReference>
<dbReference type="Pfam" id="PF00106">
    <property type="entry name" value="adh_short"/>
    <property type="match status" value="1"/>
</dbReference>
<reference evidence="4 5" key="1">
    <citation type="submission" date="2020-08" db="EMBL/GenBank/DDBJ databases">
        <title>Genomic Encyclopedia of Type Strains, Phase IV (KMG-IV): sequencing the most valuable type-strain genomes for metagenomic binning, comparative biology and taxonomic classification.</title>
        <authorList>
            <person name="Goeker M."/>
        </authorList>
    </citation>
    <scope>NUCLEOTIDE SEQUENCE [LARGE SCALE GENOMIC DNA]</scope>
    <source>
        <strain evidence="4 5">DSM 16268</strain>
    </source>
</reference>
<name>A0A7W9FJF8_9HYPH</name>
<dbReference type="NCBIfam" id="NF006597">
    <property type="entry name" value="PRK09134.1"/>
    <property type="match status" value="1"/>
</dbReference>
<organism evidence="4 5">
    <name type="scientific">Prosthecomicrobium pneumaticum</name>
    <dbReference type="NCBI Taxonomy" id="81895"/>
    <lineage>
        <taxon>Bacteria</taxon>
        <taxon>Pseudomonadati</taxon>
        <taxon>Pseudomonadota</taxon>
        <taxon>Alphaproteobacteria</taxon>
        <taxon>Hyphomicrobiales</taxon>
        <taxon>Kaistiaceae</taxon>
        <taxon>Prosthecomicrobium</taxon>
    </lineage>
</organism>
<dbReference type="PRINTS" id="PR00080">
    <property type="entry name" value="SDRFAMILY"/>
</dbReference>
<comment type="caution">
    <text evidence="4">The sequence shown here is derived from an EMBL/GenBank/DDBJ whole genome shotgun (WGS) entry which is preliminary data.</text>
</comment>
<dbReference type="AlphaFoldDB" id="A0A7W9FJF8"/>
<comment type="similarity">
    <text evidence="1 3">Belongs to the short-chain dehydrogenases/reductases (SDR) family.</text>
</comment>
<dbReference type="InterPro" id="IPR002347">
    <property type="entry name" value="SDR_fam"/>
</dbReference>
<evidence type="ECO:0000313" key="4">
    <source>
        <dbReference type="EMBL" id="MBB5751465.1"/>
    </source>
</evidence>
<dbReference type="Proteomes" id="UP000523821">
    <property type="component" value="Unassembled WGS sequence"/>
</dbReference>
<protein>
    <submittedName>
        <fullName evidence="4">NAD(P)-dependent dehydrogenase (Short-subunit alcohol dehydrogenase family)</fullName>
    </submittedName>
</protein>
<dbReference type="InterPro" id="IPR036291">
    <property type="entry name" value="NAD(P)-bd_dom_sf"/>
</dbReference>
<dbReference type="PANTHER" id="PTHR43639:SF1">
    <property type="entry name" value="SHORT-CHAIN DEHYDROGENASE_REDUCTASE FAMILY PROTEIN"/>
    <property type="match status" value="1"/>
</dbReference>
<evidence type="ECO:0000256" key="1">
    <source>
        <dbReference type="ARBA" id="ARBA00006484"/>
    </source>
</evidence>
<accession>A0A7W9FJF8</accession>
<evidence type="ECO:0000256" key="2">
    <source>
        <dbReference type="ARBA" id="ARBA00023002"/>
    </source>
</evidence>
<evidence type="ECO:0000256" key="3">
    <source>
        <dbReference type="RuleBase" id="RU000363"/>
    </source>
</evidence>
<dbReference type="GO" id="GO:0016491">
    <property type="term" value="F:oxidoreductase activity"/>
    <property type="evidence" value="ECO:0007669"/>
    <property type="project" value="UniProtKB-KW"/>
</dbReference>
<dbReference type="SUPFAM" id="SSF51735">
    <property type="entry name" value="NAD(P)-binding Rossmann-fold domains"/>
    <property type="match status" value="1"/>
</dbReference>
<dbReference type="EMBL" id="JACHOO010000001">
    <property type="protein sequence ID" value="MBB5751465.1"/>
    <property type="molecule type" value="Genomic_DNA"/>
</dbReference>
<keyword evidence="2" id="KW-0560">Oxidoreductase</keyword>